<organism evidence="1">
    <name type="scientific">Nothobranchius korthausae</name>
    <dbReference type="NCBI Taxonomy" id="1143690"/>
    <lineage>
        <taxon>Eukaryota</taxon>
        <taxon>Metazoa</taxon>
        <taxon>Chordata</taxon>
        <taxon>Craniata</taxon>
        <taxon>Vertebrata</taxon>
        <taxon>Euteleostomi</taxon>
        <taxon>Actinopterygii</taxon>
        <taxon>Neopterygii</taxon>
        <taxon>Teleostei</taxon>
        <taxon>Neoteleostei</taxon>
        <taxon>Acanthomorphata</taxon>
        <taxon>Ovalentaria</taxon>
        <taxon>Atherinomorphae</taxon>
        <taxon>Cyprinodontiformes</taxon>
        <taxon>Nothobranchiidae</taxon>
        <taxon>Nothobranchius</taxon>
    </lineage>
</organism>
<sequence length="66" mass="7791">SDHASNVRDSLRWAYLEVLLGQSMKIKSLFQDIVKAERMLHLAETRVLLHTVWEAFFIPDMNSRLY</sequence>
<feature type="non-terminal residue" evidence="1">
    <location>
        <position position="66"/>
    </location>
</feature>
<gene>
    <name evidence="1" type="primary">BX547930.1</name>
</gene>
<accession>A0A1A8EVB2</accession>
<reference evidence="1" key="1">
    <citation type="submission" date="2016-05" db="EMBL/GenBank/DDBJ databases">
        <authorList>
            <person name="Lavstsen T."/>
            <person name="Jespersen J.S."/>
        </authorList>
    </citation>
    <scope>NUCLEOTIDE SEQUENCE</scope>
    <source>
        <tissue evidence="1">Brain</tissue>
    </source>
</reference>
<dbReference type="AlphaFoldDB" id="A0A1A8EVB2"/>
<name>A0A1A8EVB2_9TELE</name>
<feature type="non-terminal residue" evidence="1">
    <location>
        <position position="1"/>
    </location>
</feature>
<reference evidence="1" key="2">
    <citation type="submission" date="2016-06" db="EMBL/GenBank/DDBJ databases">
        <title>The genome of a short-lived fish provides insights into sex chromosome evolution and the genetic control of aging.</title>
        <authorList>
            <person name="Reichwald K."/>
            <person name="Felder M."/>
            <person name="Petzold A."/>
            <person name="Koch P."/>
            <person name="Groth M."/>
            <person name="Platzer M."/>
        </authorList>
    </citation>
    <scope>NUCLEOTIDE SEQUENCE</scope>
    <source>
        <tissue evidence="1">Brain</tissue>
    </source>
</reference>
<dbReference type="EMBL" id="HAEB01003909">
    <property type="protein sequence ID" value="SBQ50436.1"/>
    <property type="molecule type" value="Transcribed_RNA"/>
</dbReference>
<protein>
    <submittedName>
        <fullName evidence="1">Uncharacterized protein</fullName>
    </submittedName>
</protein>
<evidence type="ECO:0000313" key="1">
    <source>
        <dbReference type="EMBL" id="SBQ50436.1"/>
    </source>
</evidence>
<proteinExistence type="predicted"/>